<accession>A0A291HM62</accession>
<evidence type="ECO:0000256" key="1">
    <source>
        <dbReference type="ARBA" id="ARBA00004141"/>
    </source>
</evidence>
<protein>
    <submittedName>
        <fullName evidence="6">Orotate phosphoribosyltransferase</fullName>
    </submittedName>
</protein>
<proteinExistence type="predicted"/>
<keyword evidence="6" id="KW-0808">Transferase</keyword>
<evidence type="ECO:0000256" key="3">
    <source>
        <dbReference type="ARBA" id="ARBA00022989"/>
    </source>
</evidence>
<dbReference type="KEGG" id="zdf:AN401_04705"/>
<keyword evidence="2 5" id="KW-0812">Transmembrane</keyword>
<evidence type="ECO:0000256" key="5">
    <source>
        <dbReference type="SAM" id="Phobius"/>
    </source>
</evidence>
<dbReference type="GO" id="GO:0016757">
    <property type="term" value="F:glycosyltransferase activity"/>
    <property type="evidence" value="ECO:0007669"/>
    <property type="project" value="UniProtKB-KW"/>
</dbReference>
<evidence type="ECO:0000256" key="2">
    <source>
        <dbReference type="ARBA" id="ARBA00022692"/>
    </source>
</evidence>
<reference evidence="7" key="1">
    <citation type="submission" date="2015-09" db="EMBL/GenBank/DDBJ databases">
        <authorList>
            <person name="Shao Z."/>
            <person name="Wang L."/>
        </authorList>
    </citation>
    <scope>NUCLEOTIDE SEQUENCE [LARGE SCALE GENOMIC DNA]</scope>
    <source>
        <strain evidence="7">F13-1</strain>
    </source>
</reference>
<comment type="subcellular location">
    <subcellularLocation>
        <location evidence="1">Membrane</location>
        <topology evidence="1">Multi-pass membrane protein</topology>
    </subcellularLocation>
</comment>
<keyword evidence="3 5" id="KW-1133">Transmembrane helix</keyword>
<evidence type="ECO:0000313" key="6">
    <source>
        <dbReference type="EMBL" id="ATG73247.1"/>
    </source>
</evidence>
<sequence length="124" mass="13882">MIEAPSEELPYDPGPDERNWAMFCHLSVFAGLLFPFGNVIAPLVLWLLKRRESAFVDFHGKEVLNFQITLLLGFAVCWVLTLVIIGLVLMVVLALAALVLTIIGLVRASRGECWRYPLSLRLVS</sequence>
<dbReference type="EMBL" id="CP012621">
    <property type="protein sequence ID" value="ATG73247.1"/>
    <property type="molecule type" value="Genomic_DNA"/>
</dbReference>
<feature type="transmembrane region" description="Helical" evidence="5">
    <location>
        <begin position="20"/>
        <end position="48"/>
    </location>
</feature>
<dbReference type="AlphaFoldDB" id="A0A291HM62"/>
<keyword evidence="4 5" id="KW-0472">Membrane</keyword>
<dbReference type="RefSeq" id="WP_198401804.1">
    <property type="nucleotide sequence ID" value="NZ_CP012621.1"/>
</dbReference>
<feature type="transmembrane region" description="Helical" evidence="5">
    <location>
        <begin position="63"/>
        <end position="81"/>
    </location>
</feature>
<name>A0A291HM62_9GAMM</name>
<evidence type="ECO:0000256" key="4">
    <source>
        <dbReference type="ARBA" id="ARBA00023136"/>
    </source>
</evidence>
<dbReference type="Pfam" id="PF09685">
    <property type="entry name" value="MamF_MmsF"/>
    <property type="match status" value="1"/>
</dbReference>
<keyword evidence="6" id="KW-0328">Glycosyltransferase</keyword>
<evidence type="ECO:0000313" key="7">
    <source>
        <dbReference type="Proteomes" id="UP000217763"/>
    </source>
</evidence>
<keyword evidence="7" id="KW-1185">Reference proteome</keyword>
<organism evidence="6 7">
    <name type="scientific">Zobellella denitrificans</name>
    <dbReference type="NCBI Taxonomy" id="347534"/>
    <lineage>
        <taxon>Bacteria</taxon>
        <taxon>Pseudomonadati</taxon>
        <taxon>Pseudomonadota</taxon>
        <taxon>Gammaproteobacteria</taxon>
        <taxon>Aeromonadales</taxon>
        <taxon>Aeromonadaceae</taxon>
        <taxon>Zobellella</taxon>
    </lineage>
</organism>
<dbReference type="Proteomes" id="UP000217763">
    <property type="component" value="Chromosome"/>
</dbReference>
<feature type="transmembrane region" description="Helical" evidence="5">
    <location>
        <begin position="87"/>
        <end position="106"/>
    </location>
</feature>
<gene>
    <name evidence="6" type="ORF">AN401_04705</name>
</gene>
<dbReference type="InterPro" id="IPR019109">
    <property type="entry name" value="MamF_MmsF"/>
</dbReference>